<organism evidence="4 5">
    <name type="scientific">Demequina lutea</name>
    <dbReference type="NCBI Taxonomy" id="431489"/>
    <lineage>
        <taxon>Bacteria</taxon>
        <taxon>Bacillati</taxon>
        <taxon>Actinomycetota</taxon>
        <taxon>Actinomycetes</taxon>
        <taxon>Micrococcales</taxon>
        <taxon>Demequinaceae</taxon>
        <taxon>Demequina</taxon>
    </lineage>
</organism>
<evidence type="ECO:0000256" key="2">
    <source>
        <dbReference type="ARBA" id="ARBA00023315"/>
    </source>
</evidence>
<keyword evidence="2 4" id="KW-0012">Acyltransferase</keyword>
<dbReference type="PANTHER" id="PTHR10434:SF55">
    <property type="entry name" value="POSSIBLE ACYLTRANSFERASE"/>
    <property type="match status" value="1"/>
</dbReference>
<dbReference type="EMBL" id="JACBZO010000001">
    <property type="protein sequence ID" value="NYI40927.1"/>
    <property type="molecule type" value="Genomic_DNA"/>
</dbReference>
<dbReference type="InterPro" id="IPR002123">
    <property type="entry name" value="Plipid/glycerol_acylTrfase"/>
</dbReference>
<dbReference type="GO" id="GO:0006654">
    <property type="term" value="P:phosphatidic acid biosynthetic process"/>
    <property type="evidence" value="ECO:0007669"/>
    <property type="project" value="TreeGrafter"/>
</dbReference>
<protein>
    <submittedName>
        <fullName evidence="4">1-acyl-sn-glycerol-3-phosphate acyltransferase</fullName>
    </submittedName>
</protein>
<dbReference type="CDD" id="cd07989">
    <property type="entry name" value="LPLAT_AGPAT-like"/>
    <property type="match status" value="1"/>
</dbReference>
<evidence type="ECO:0000313" key="5">
    <source>
        <dbReference type="Proteomes" id="UP000547973"/>
    </source>
</evidence>
<comment type="caution">
    <text evidence="4">The sequence shown here is derived from an EMBL/GenBank/DDBJ whole genome shotgun (WGS) entry which is preliminary data.</text>
</comment>
<accession>A0A7Y9Z8S3</accession>
<dbReference type="RefSeq" id="WP_238579463.1">
    <property type="nucleotide sequence ID" value="NZ_BBRC01000014.1"/>
</dbReference>
<evidence type="ECO:0000256" key="1">
    <source>
        <dbReference type="ARBA" id="ARBA00022679"/>
    </source>
</evidence>
<name>A0A7Y9Z8S3_9MICO</name>
<keyword evidence="5" id="KW-1185">Reference proteome</keyword>
<dbReference type="Pfam" id="PF01553">
    <property type="entry name" value="Acyltransferase"/>
    <property type="match status" value="1"/>
</dbReference>
<keyword evidence="1 4" id="KW-0808">Transferase</keyword>
<dbReference type="PANTHER" id="PTHR10434">
    <property type="entry name" value="1-ACYL-SN-GLYCEROL-3-PHOSPHATE ACYLTRANSFERASE"/>
    <property type="match status" value="1"/>
</dbReference>
<dbReference type="SUPFAM" id="SSF69593">
    <property type="entry name" value="Glycerol-3-phosphate (1)-acyltransferase"/>
    <property type="match status" value="1"/>
</dbReference>
<evidence type="ECO:0000259" key="3">
    <source>
        <dbReference type="SMART" id="SM00563"/>
    </source>
</evidence>
<reference evidence="4 5" key="1">
    <citation type="submission" date="2020-07" db="EMBL/GenBank/DDBJ databases">
        <title>Sequencing the genomes of 1000 actinobacteria strains.</title>
        <authorList>
            <person name="Klenk H.-P."/>
        </authorList>
    </citation>
    <scope>NUCLEOTIDE SEQUENCE [LARGE SCALE GENOMIC DNA]</scope>
    <source>
        <strain evidence="4 5">DSM 19970</strain>
    </source>
</reference>
<feature type="domain" description="Phospholipid/glycerol acyltransferase" evidence="3">
    <location>
        <begin position="46"/>
        <end position="164"/>
    </location>
</feature>
<dbReference type="GO" id="GO:0003841">
    <property type="term" value="F:1-acylglycerol-3-phosphate O-acyltransferase activity"/>
    <property type="evidence" value="ECO:0007669"/>
    <property type="project" value="TreeGrafter"/>
</dbReference>
<sequence>MARRIPLRSTSSLIYRAVAGLIRGVLWCVTRKDWHGQDDMPAEGGFIAVSNHVTYADPLTLAHFLYNSGYPPHFLGKSPLFSLPVIGWILTKTDQIPVHRGTVRAKDAVDTGMKVLRAGDVIAIFPEGTLTRDPDLWPMMARTGAARMALETGVPVVPVAQWGAHKLLGHYSKRVHPFPRKMVTIKAGPAIYLDDLREKPLDNEKLREASKRIMDTLTVMVEEMRGEQAPAERYDMRKHKA</sequence>
<proteinExistence type="predicted"/>
<dbReference type="Proteomes" id="UP000547973">
    <property type="component" value="Unassembled WGS sequence"/>
</dbReference>
<gene>
    <name evidence="4" type="ORF">BKA03_001046</name>
</gene>
<dbReference type="GO" id="GO:0005886">
    <property type="term" value="C:plasma membrane"/>
    <property type="evidence" value="ECO:0007669"/>
    <property type="project" value="TreeGrafter"/>
</dbReference>
<dbReference type="AlphaFoldDB" id="A0A7Y9Z8S3"/>
<dbReference type="SMART" id="SM00563">
    <property type="entry name" value="PlsC"/>
    <property type="match status" value="1"/>
</dbReference>
<evidence type="ECO:0000313" key="4">
    <source>
        <dbReference type="EMBL" id="NYI40927.1"/>
    </source>
</evidence>